<evidence type="ECO:0000259" key="6">
    <source>
        <dbReference type="SMART" id="SM00702"/>
    </source>
</evidence>
<keyword evidence="4" id="KW-0560">Oxidoreductase</keyword>
<name>B6AIM4_CRYMR</name>
<evidence type="ECO:0000313" key="8">
    <source>
        <dbReference type="Proteomes" id="UP000001460"/>
    </source>
</evidence>
<evidence type="ECO:0000256" key="5">
    <source>
        <dbReference type="ARBA" id="ARBA00023004"/>
    </source>
</evidence>
<dbReference type="GeneID" id="6997538"/>
<dbReference type="SMART" id="SM00702">
    <property type="entry name" value="P4Hc"/>
    <property type="match status" value="1"/>
</dbReference>
<dbReference type="GO" id="GO:0005506">
    <property type="term" value="F:iron ion binding"/>
    <property type="evidence" value="ECO:0007669"/>
    <property type="project" value="InterPro"/>
</dbReference>
<dbReference type="Proteomes" id="UP000001460">
    <property type="component" value="Unassembled WGS sequence"/>
</dbReference>
<dbReference type="AlphaFoldDB" id="B6AIM4"/>
<evidence type="ECO:0000256" key="2">
    <source>
        <dbReference type="ARBA" id="ARBA00022723"/>
    </source>
</evidence>
<sequence length="571" mass="62758">MSENCATVNDETKHILKGLTPPKPKLLNSTINMVPINDVNLTTSGTMNSISGFPAVNSLPQLSSAPASTTQMPTLTASQIQQAMANIQLNNPNIATITPGINSANYNIPPVSTLDPNILSTAGINIQKPVLQPVQIPNVGTTIPNLCGIQGQDMDLMNWMQKQRIALALSQMQGDLKLMPNSEKNLANMNTFENNLIKIPTSSTTFDSLSNNLNMNINGTQELPLTPQLATFLGNSSLVPTVQTNQGVNNFSNFNSVLTTSSLNKTSEGITPGINMKCASNLDNFQSSNIRQIQTMVENQQKQYVNSQLSAAAQLLRQHGIRATIGTEPISEKETETINQSTLLQRIVASKVNSKIQIVPNALSEEECNEIINFIQDRLESSKISMKKSTSNSDTNEIDKDNEITNSEFCKSLTACIQPEETPLIKMIERRLALLVDTPIINLEPILVHKYDNGGYIKEHHDGETRSSTICVFLETISSGGELDFPYAGIKVKPKKGFAVIWPNINEEDKIDHTTIHAVNMVNEDTALYLLYLHVNKSPARMHHEAYSAIKQIVERESLPIPDTVQHISYS</sequence>
<evidence type="ECO:0000256" key="1">
    <source>
        <dbReference type="ARBA" id="ARBA00001961"/>
    </source>
</evidence>
<accession>B6AIM4</accession>
<dbReference type="eggNOG" id="KOG1591">
    <property type="taxonomic scope" value="Eukaryota"/>
</dbReference>
<keyword evidence="2" id="KW-0479">Metal-binding</keyword>
<dbReference type="OMA" id="MSENCAT"/>
<comment type="cofactor">
    <cofactor evidence="1">
        <name>L-ascorbate</name>
        <dbReference type="ChEBI" id="CHEBI:38290"/>
    </cofactor>
</comment>
<dbReference type="VEuPathDB" id="CryptoDB:CMU_032060"/>
<dbReference type="GO" id="GO:0005783">
    <property type="term" value="C:endoplasmic reticulum"/>
    <property type="evidence" value="ECO:0007669"/>
    <property type="project" value="TreeGrafter"/>
</dbReference>
<proteinExistence type="predicted"/>
<evidence type="ECO:0000313" key="7">
    <source>
        <dbReference type="EMBL" id="EEA08065.1"/>
    </source>
</evidence>
<organism evidence="7 8">
    <name type="scientific">Cryptosporidium muris (strain RN66)</name>
    <dbReference type="NCBI Taxonomy" id="441375"/>
    <lineage>
        <taxon>Eukaryota</taxon>
        <taxon>Sar</taxon>
        <taxon>Alveolata</taxon>
        <taxon>Apicomplexa</taxon>
        <taxon>Conoidasida</taxon>
        <taxon>Coccidia</taxon>
        <taxon>Eucoccidiorida</taxon>
        <taxon>Eimeriorina</taxon>
        <taxon>Cryptosporidiidae</taxon>
        <taxon>Cryptosporidium</taxon>
    </lineage>
</organism>
<dbReference type="STRING" id="441375.B6AIM4"/>
<keyword evidence="5" id="KW-0408">Iron</keyword>
<dbReference type="GO" id="GO:0031418">
    <property type="term" value="F:L-ascorbic acid binding"/>
    <property type="evidence" value="ECO:0007669"/>
    <property type="project" value="InterPro"/>
</dbReference>
<dbReference type="Gene3D" id="2.60.120.620">
    <property type="entry name" value="q2cbj1_9rhob like domain"/>
    <property type="match status" value="1"/>
</dbReference>
<evidence type="ECO:0000256" key="3">
    <source>
        <dbReference type="ARBA" id="ARBA00022964"/>
    </source>
</evidence>
<keyword evidence="3" id="KW-0223">Dioxygenase</keyword>
<dbReference type="PANTHER" id="PTHR10869:SF246">
    <property type="entry name" value="TRANSMEMBRANE PROLYL 4-HYDROXYLASE"/>
    <property type="match status" value="1"/>
</dbReference>
<dbReference type="PANTHER" id="PTHR10869">
    <property type="entry name" value="PROLYL 4-HYDROXYLASE ALPHA SUBUNIT"/>
    <property type="match status" value="1"/>
</dbReference>
<protein>
    <submittedName>
        <fullName evidence="7">Oxidoreductase, 2OG-Fe oxygenase family protein</fullName>
    </submittedName>
</protein>
<dbReference type="EMBL" id="DS989736">
    <property type="protein sequence ID" value="EEA08065.1"/>
    <property type="molecule type" value="Genomic_DNA"/>
</dbReference>
<feature type="domain" description="Prolyl 4-hydroxylase alpha subunit" evidence="6">
    <location>
        <begin position="354"/>
        <end position="536"/>
    </location>
</feature>
<dbReference type="InterPro" id="IPR006620">
    <property type="entry name" value="Pro_4_hyd_alph"/>
</dbReference>
<dbReference type="InterPro" id="IPR045054">
    <property type="entry name" value="P4HA-like"/>
</dbReference>
<keyword evidence="8" id="KW-1185">Reference proteome</keyword>
<dbReference type="InterPro" id="IPR044862">
    <property type="entry name" value="Pro_4_hyd_alph_FE2OG_OXY"/>
</dbReference>
<gene>
    <name evidence="7" type="ORF">CMU_032060</name>
</gene>
<dbReference type="Pfam" id="PF13640">
    <property type="entry name" value="2OG-FeII_Oxy_3"/>
    <property type="match status" value="1"/>
</dbReference>
<evidence type="ECO:0000256" key="4">
    <source>
        <dbReference type="ARBA" id="ARBA00023002"/>
    </source>
</evidence>
<dbReference type="RefSeq" id="XP_002142414.1">
    <property type="nucleotide sequence ID" value="XM_002142378.1"/>
</dbReference>
<dbReference type="OrthoDB" id="407973at2759"/>
<dbReference type="GO" id="GO:0004656">
    <property type="term" value="F:procollagen-proline 4-dioxygenase activity"/>
    <property type="evidence" value="ECO:0007669"/>
    <property type="project" value="TreeGrafter"/>
</dbReference>
<reference evidence="7" key="1">
    <citation type="submission" date="2008-06" db="EMBL/GenBank/DDBJ databases">
        <authorList>
            <person name="Lorenzi H."/>
            <person name="Inman J."/>
            <person name="Miller J."/>
            <person name="Schobel S."/>
            <person name="Amedeo P."/>
            <person name="Caler E.V."/>
            <person name="da Silva J."/>
        </authorList>
    </citation>
    <scope>NUCLEOTIDE SEQUENCE [LARGE SCALE GENOMIC DNA]</scope>
    <source>
        <strain evidence="7">RN66</strain>
    </source>
</reference>